<proteinExistence type="predicted"/>
<dbReference type="Pfam" id="PF04925">
    <property type="entry name" value="SHQ1"/>
    <property type="match status" value="1"/>
</dbReference>
<dbReference type="EMBL" id="JADTXM010000009">
    <property type="protein sequence ID" value="MBH3439818.1"/>
    <property type="molecule type" value="Genomic_DNA"/>
</dbReference>
<evidence type="ECO:0000256" key="1">
    <source>
        <dbReference type="SAM" id="Phobius"/>
    </source>
</evidence>
<sequence length="66" mass="7498">MIVGYRLTALEKKSVKEKKQATHCVMTRLIAIIIAFYAAQVQTNQWQSESAWRVGALRKQLDECGS</sequence>
<feature type="domain" description="Shq1 C-terminal" evidence="2">
    <location>
        <begin position="6"/>
        <end position="61"/>
    </location>
</feature>
<organism evidence="3 4">
    <name type="scientific">Pseudomonas luteola</name>
    <dbReference type="NCBI Taxonomy" id="47886"/>
    <lineage>
        <taxon>Bacteria</taxon>
        <taxon>Pseudomonadati</taxon>
        <taxon>Pseudomonadota</taxon>
        <taxon>Gammaproteobacteria</taxon>
        <taxon>Pseudomonadales</taxon>
        <taxon>Pseudomonadaceae</taxon>
        <taxon>Pseudomonas</taxon>
    </lineage>
</organism>
<dbReference type="RefSeq" id="WP_157782935.1">
    <property type="nucleotide sequence ID" value="NZ_DALZQD010000007.1"/>
</dbReference>
<protein>
    <recommendedName>
        <fullName evidence="2">Shq1 C-terminal domain-containing protein</fullName>
    </recommendedName>
</protein>
<reference evidence="3 4" key="1">
    <citation type="submission" date="2020-11" db="EMBL/GenBank/DDBJ databases">
        <title>Enhanced detection system for hospital associated transmission using whole genome sequencing surveillance.</title>
        <authorList>
            <person name="Harrison L.H."/>
            <person name="Van Tyne D."/>
            <person name="Marsh J.W."/>
            <person name="Griffith M.P."/>
            <person name="Snyder D.J."/>
            <person name="Cooper V.S."/>
            <person name="Mustapha M."/>
        </authorList>
    </citation>
    <scope>NUCLEOTIDE SEQUENCE [LARGE SCALE GENOMIC DNA]</scope>
    <source>
        <strain evidence="3 4">PSB00013</strain>
    </source>
</reference>
<dbReference type="Proteomes" id="UP000638986">
    <property type="component" value="Unassembled WGS sequence"/>
</dbReference>
<evidence type="ECO:0000313" key="3">
    <source>
        <dbReference type="EMBL" id="MBH3439818.1"/>
    </source>
</evidence>
<evidence type="ECO:0000313" key="4">
    <source>
        <dbReference type="Proteomes" id="UP000638986"/>
    </source>
</evidence>
<accession>A0ABS0MUZ0</accession>
<keyword evidence="1" id="KW-1133">Transmembrane helix</keyword>
<dbReference type="InterPro" id="IPR007009">
    <property type="entry name" value="Shq1_C"/>
</dbReference>
<keyword evidence="1" id="KW-0472">Membrane</keyword>
<comment type="caution">
    <text evidence="3">The sequence shown here is derived from an EMBL/GenBank/DDBJ whole genome shotgun (WGS) entry which is preliminary data.</text>
</comment>
<feature type="transmembrane region" description="Helical" evidence="1">
    <location>
        <begin position="21"/>
        <end position="39"/>
    </location>
</feature>
<keyword evidence="1" id="KW-0812">Transmembrane</keyword>
<evidence type="ECO:0000259" key="2">
    <source>
        <dbReference type="Pfam" id="PF04925"/>
    </source>
</evidence>
<name>A0ABS0MUZ0_PSELU</name>
<gene>
    <name evidence="3" type="ORF">I5Q09_14115</name>
</gene>